<dbReference type="EMBL" id="CP102290">
    <property type="protein sequence ID" value="UWP59418.1"/>
    <property type="molecule type" value="Genomic_DNA"/>
</dbReference>
<feature type="domain" description="TIR" evidence="2">
    <location>
        <begin position="7"/>
        <end position="152"/>
    </location>
</feature>
<dbReference type="Gene3D" id="2.180.10.10">
    <property type="entry name" value="RHS repeat-associated core"/>
    <property type="match status" value="1"/>
</dbReference>
<protein>
    <submittedName>
        <fullName evidence="3">TIR domain-containing protein</fullName>
    </submittedName>
</protein>
<keyword evidence="1" id="KW-0812">Transmembrane</keyword>
<organism evidence="3 4">
    <name type="scientific">Ruminococcus gauvreauii</name>
    <dbReference type="NCBI Taxonomy" id="438033"/>
    <lineage>
        <taxon>Bacteria</taxon>
        <taxon>Bacillati</taxon>
        <taxon>Bacillota</taxon>
        <taxon>Clostridia</taxon>
        <taxon>Eubacteriales</taxon>
        <taxon>Oscillospiraceae</taxon>
        <taxon>Ruminococcus</taxon>
    </lineage>
</organism>
<keyword evidence="1" id="KW-1133">Transmembrane helix</keyword>
<evidence type="ECO:0000256" key="1">
    <source>
        <dbReference type="SAM" id="Phobius"/>
    </source>
</evidence>
<dbReference type="SUPFAM" id="SSF52200">
    <property type="entry name" value="Toll/Interleukin receptor TIR domain"/>
    <property type="match status" value="1"/>
</dbReference>
<dbReference type="RefSeq" id="WP_049898067.1">
    <property type="nucleotide sequence ID" value="NZ_CABLBR010000006.1"/>
</dbReference>
<dbReference type="SMART" id="SM00255">
    <property type="entry name" value="TIR"/>
    <property type="match status" value="1"/>
</dbReference>
<gene>
    <name evidence="3" type="ORF">NQ502_19000</name>
</gene>
<dbReference type="Gene3D" id="3.40.50.10140">
    <property type="entry name" value="Toll/interleukin-1 receptor homology (TIR) domain"/>
    <property type="match status" value="1"/>
</dbReference>
<keyword evidence="1" id="KW-0472">Membrane</keyword>
<dbReference type="InterPro" id="IPR050708">
    <property type="entry name" value="T6SS_VgrG/RHS"/>
</dbReference>
<proteinExistence type="predicted"/>
<sequence length="1170" mass="134834">MTEKKQYSYYAFISYKREDEHWAKWLQNQLETYHIPSVIRKNNLNVPKKIYPVFRDKTDLTGGKVLNALHKELEESQYLIVICSPKSASSEWVSREIQHFIELGQEDNIIPFIVEGEPFSKDIDRECYPEALKKEMSTELLGISVDELGKHKAFLRVVATLLNLKFDQLVMRDRKRRKRRRIATAAAVCVAAVLSFAGIWYYVPHCSYYQDFVYQNEVPQGIGKLSYNQRKKSFDCYRIVTQMGRVTRLEHVNSAGTPTMLQQNDFMTENPMIVCFYYEGRRISRAEYRNRHETILLVKDYTSNLKAVDFLQAADSSQTSALSSDQTSLKNTLYTDQGRLPQDSKSEITRHINTYDEHGYLIQVQFMRDNQNTPASDSSGICGMQYERDEKGRVLKIIYLDENGSPRSSRHGVAARTFTYDSTGNLTDVIFLDSAGQPVRGEDRYARYHAEYDAYGNCIQEEYFNENGEPDYNHLGYAKAKARYDGRGFQTLYQVYSPNGTPVAEKEQGVHASEKTYDEHGYITRQIYYDVSMNPVNGKDGYAQVECLFDADGNLRETWYYDADGELTYDNTAICGTRAEYNESGCNTEISFYDTGGQPSTSSSGIASIRREYDENSRLTSERYFAADGNPTHENTGCSSVIWSYDRKGNLIQKNVYDVNQKACVNSSGYHQTVYTYDEKGNQTSISYYDQSLQPAINSSGYHKVVMQYDEKGNCIQEEYYGVDEQLVRLPDKRYAMAKYQYDEYGNTILRAYYNELEKPADCKDGYCTEELQYDAYGNCISNTQYSLQHHTPNGYRTILYTYDTRGNLIEKSFLDDQGNPCYNNKNIAYYVYTYDEKDRRTDTRLYDVNRKLTDVEGYASEQIVYDEKDRYTQVAYFDASGQPCSLDYPAKIIFAYDQRGNEAKRAYLDKEGRLSSDNAYQYAIVAYRYNDRGNRLEEAYYDENEQLCMTQNNYAKASYEYDIFGNVTRIDYYGTDGAPVLTNAGYTAKTTEYDSRGNAVFESYFGTNGQPLPGSKDCPSRTEYQYDSAGSKIKTIYYDSRGKVIEQTSYLIIMQEIIEGSQAERLGIQNDDILIEIGTWNYSEHPNLTSEVLSRLEAILSDGYRPPVDLTFCRKSEGDVYTFYTVHLQGAEQAVIGTRFLDEPCSQRTRDAIEEQYLVWLTKTKEENP</sequence>
<dbReference type="PANTHER" id="PTHR32305">
    <property type="match status" value="1"/>
</dbReference>
<dbReference type="PROSITE" id="PS50104">
    <property type="entry name" value="TIR"/>
    <property type="match status" value="1"/>
</dbReference>
<dbReference type="PANTHER" id="PTHR32305:SF15">
    <property type="entry name" value="PROTEIN RHSA-RELATED"/>
    <property type="match status" value="1"/>
</dbReference>
<dbReference type="Proteomes" id="UP001060164">
    <property type="component" value="Chromosome"/>
</dbReference>
<evidence type="ECO:0000313" key="3">
    <source>
        <dbReference type="EMBL" id="UWP59418.1"/>
    </source>
</evidence>
<reference evidence="3" key="1">
    <citation type="journal article" date="2022" name="Cell">
        <title>Design, construction, and in vivo augmentation of a complex gut microbiome.</title>
        <authorList>
            <person name="Cheng A.G."/>
            <person name="Ho P.Y."/>
            <person name="Aranda-Diaz A."/>
            <person name="Jain S."/>
            <person name="Yu F.B."/>
            <person name="Meng X."/>
            <person name="Wang M."/>
            <person name="Iakiviak M."/>
            <person name="Nagashima K."/>
            <person name="Zhao A."/>
            <person name="Murugkar P."/>
            <person name="Patil A."/>
            <person name="Atabakhsh K."/>
            <person name="Weakley A."/>
            <person name="Yan J."/>
            <person name="Brumbaugh A.R."/>
            <person name="Higginbottom S."/>
            <person name="Dimas A."/>
            <person name="Shiver A.L."/>
            <person name="Deutschbauer A."/>
            <person name="Neff N."/>
            <person name="Sonnenburg J.L."/>
            <person name="Huang K.C."/>
            <person name="Fischbach M.A."/>
        </authorList>
    </citation>
    <scope>NUCLEOTIDE SEQUENCE</scope>
    <source>
        <strain evidence="3">DSM 19829</strain>
    </source>
</reference>
<feature type="transmembrane region" description="Helical" evidence="1">
    <location>
        <begin position="182"/>
        <end position="203"/>
    </location>
</feature>
<dbReference type="Pfam" id="PF13676">
    <property type="entry name" value="TIR_2"/>
    <property type="match status" value="1"/>
</dbReference>
<accession>A0ABY5VIQ6</accession>
<name>A0ABY5VIQ6_9FIRM</name>
<dbReference type="InterPro" id="IPR035897">
    <property type="entry name" value="Toll_tir_struct_dom_sf"/>
</dbReference>
<dbReference type="InterPro" id="IPR000157">
    <property type="entry name" value="TIR_dom"/>
</dbReference>
<evidence type="ECO:0000259" key="2">
    <source>
        <dbReference type="PROSITE" id="PS50104"/>
    </source>
</evidence>
<keyword evidence="4" id="KW-1185">Reference proteome</keyword>
<evidence type="ECO:0000313" key="4">
    <source>
        <dbReference type="Proteomes" id="UP001060164"/>
    </source>
</evidence>